<dbReference type="RefSeq" id="WP_191981858.1">
    <property type="nucleotide sequence ID" value="NZ_CP132483.1"/>
</dbReference>
<organism evidence="2 3">
    <name type="scientific">Lacticaseibacillus styriensis</name>
    <dbReference type="NCBI Taxonomy" id="3068306"/>
    <lineage>
        <taxon>Bacteria</taxon>
        <taxon>Bacillati</taxon>
        <taxon>Bacillota</taxon>
        <taxon>Bacilli</taxon>
        <taxon>Lactobacillales</taxon>
        <taxon>Lactobacillaceae</taxon>
        <taxon>Lacticaseibacillus</taxon>
    </lineage>
</organism>
<dbReference type="Proteomes" id="UP001230566">
    <property type="component" value="Chromosome"/>
</dbReference>
<protein>
    <submittedName>
        <fullName evidence="2">Uncharacterized protein</fullName>
    </submittedName>
</protein>
<evidence type="ECO:0000256" key="1">
    <source>
        <dbReference type="SAM" id="MobiDB-lite"/>
    </source>
</evidence>
<sequence length="48" mass="5474">MTDQKSIQKETTMSDYNLSQVRGGTNRVSSQPFEDLKSWIAGLFRGKH</sequence>
<dbReference type="NCBIfam" id="NF046113">
    <property type="entry name" value="BLP_Lacticasei"/>
    <property type="match status" value="1"/>
</dbReference>
<keyword evidence="3" id="KW-1185">Reference proteome</keyword>
<accession>A0ABY9L9J2</accession>
<feature type="region of interest" description="Disordered" evidence="1">
    <location>
        <begin position="1"/>
        <end position="30"/>
    </location>
</feature>
<gene>
    <name evidence="2" type="ORF">LACSTY_002291</name>
</gene>
<evidence type="ECO:0000313" key="2">
    <source>
        <dbReference type="EMBL" id="WLV80235.1"/>
    </source>
</evidence>
<dbReference type="EMBL" id="CP132483">
    <property type="protein sequence ID" value="WLV80235.1"/>
    <property type="molecule type" value="Genomic_DNA"/>
</dbReference>
<name>A0ABY9L9J2_9LACO</name>
<reference evidence="2 3" key="1">
    <citation type="submission" date="2023-08" db="EMBL/GenBank/DDBJ databases">
        <authorList>
            <person name="Buchebner-Jance M."/>
        </authorList>
    </citation>
    <scope>NUCLEOTIDE SEQUENCE [LARGE SCALE GENOMIC DNA]</scope>
    <source>
        <strain evidence="2 3">NCIMB 15473</strain>
    </source>
</reference>
<evidence type="ECO:0000313" key="3">
    <source>
        <dbReference type="Proteomes" id="UP001230566"/>
    </source>
</evidence>
<proteinExistence type="predicted"/>